<sequence>MAAVLRAGSPTSAYSSNYESLSGSSSSTVPGPGALTGKAIKALGRVTIRGIDHFVILRQLSVIVNHFPLPDEKATMIKHIEEIYDHALEFSRQGLYREEINRRALRLLLGQIGIGETHFLMRALCRWDSLELRLFLSEILIQLTPLWNPQLGRVLSSPLFMAYSGSQGPDSTSITPFLLFISKLVRARASTCRAVLDVGFLDVLMIIRALNDLNKEGIITELDSIGNRQQRKRLLAVSNAVLLDIIAYPEHRTVVLSHPICSTWVPPRIDTNEIAPFTCRERALLLTCEQNIPNDESFLYLDLNLPMACKLGCVSELDTEQLVNLLTFQVIYDQSLRVFLLRKSYNAKLDLLSRMIRYMLEHGSAPSAQSAPHPNALRSRYRLLFFLRLIMAIAWGPSNRAALLDAGVVEFLVRIVQTEVPDSYMAIIGASQTTQDHIPAVIREQGLAHVLGGPLAKTSRLVRLISGAFSALFPGDVDPDAIQSESTSSSTFK</sequence>
<keyword evidence="3" id="KW-1185">Reference proteome</keyword>
<organism evidence="2 3">
    <name type="scientific">Mycena belliarum</name>
    <dbReference type="NCBI Taxonomy" id="1033014"/>
    <lineage>
        <taxon>Eukaryota</taxon>
        <taxon>Fungi</taxon>
        <taxon>Dikarya</taxon>
        <taxon>Basidiomycota</taxon>
        <taxon>Agaricomycotina</taxon>
        <taxon>Agaricomycetes</taxon>
        <taxon>Agaricomycetidae</taxon>
        <taxon>Agaricales</taxon>
        <taxon>Marasmiineae</taxon>
        <taxon>Mycenaceae</taxon>
        <taxon>Mycena</taxon>
    </lineage>
</organism>
<evidence type="ECO:0000313" key="3">
    <source>
        <dbReference type="Proteomes" id="UP001222325"/>
    </source>
</evidence>
<gene>
    <name evidence="2" type="ORF">B0H15DRAFT_821299</name>
</gene>
<dbReference type="Proteomes" id="UP001222325">
    <property type="component" value="Unassembled WGS sequence"/>
</dbReference>
<feature type="region of interest" description="Disordered" evidence="1">
    <location>
        <begin position="1"/>
        <end position="29"/>
    </location>
</feature>
<dbReference type="AlphaFoldDB" id="A0AAD6UEM1"/>
<reference evidence="2" key="1">
    <citation type="submission" date="2023-03" db="EMBL/GenBank/DDBJ databases">
        <title>Massive genome expansion in bonnet fungi (Mycena s.s.) driven by repeated elements and novel gene families across ecological guilds.</title>
        <authorList>
            <consortium name="Lawrence Berkeley National Laboratory"/>
            <person name="Harder C.B."/>
            <person name="Miyauchi S."/>
            <person name="Viragh M."/>
            <person name="Kuo A."/>
            <person name="Thoen E."/>
            <person name="Andreopoulos B."/>
            <person name="Lu D."/>
            <person name="Skrede I."/>
            <person name="Drula E."/>
            <person name="Henrissat B."/>
            <person name="Morin E."/>
            <person name="Kohler A."/>
            <person name="Barry K."/>
            <person name="LaButti K."/>
            <person name="Morin E."/>
            <person name="Salamov A."/>
            <person name="Lipzen A."/>
            <person name="Mereny Z."/>
            <person name="Hegedus B."/>
            <person name="Baldrian P."/>
            <person name="Stursova M."/>
            <person name="Weitz H."/>
            <person name="Taylor A."/>
            <person name="Grigoriev I.V."/>
            <person name="Nagy L.G."/>
            <person name="Martin F."/>
            <person name="Kauserud H."/>
        </authorList>
    </citation>
    <scope>NUCLEOTIDE SEQUENCE</scope>
    <source>
        <strain evidence="2">CBHHK173m</strain>
    </source>
</reference>
<evidence type="ECO:0000313" key="2">
    <source>
        <dbReference type="EMBL" id="KAJ7098581.1"/>
    </source>
</evidence>
<accession>A0AAD6UEM1</accession>
<name>A0AAD6UEM1_9AGAR</name>
<evidence type="ECO:0000256" key="1">
    <source>
        <dbReference type="SAM" id="MobiDB-lite"/>
    </source>
</evidence>
<dbReference type="EMBL" id="JARJCN010000008">
    <property type="protein sequence ID" value="KAJ7098581.1"/>
    <property type="molecule type" value="Genomic_DNA"/>
</dbReference>
<comment type="caution">
    <text evidence="2">The sequence shown here is derived from an EMBL/GenBank/DDBJ whole genome shotgun (WGS) entry which is preliminary data.</text>
</comment>
<feature type="compositionally biased region" description="Low complexity" evidence="1">
    <location>
        <begin position="12"/>
        <end position="27"/>
    </location>
</feature>
<proteinExistence type="predicted"/>
<protein>
    <submittedName>
        <fullName evidence="2">Uncharacterized protein</fullName>
    </submittedName>
</protein>